<dbReference type="RefSeq" id="WP_184259935.1">
    <property type="nucleotide sequence ID" value="NZ_JACIIX010000001.1"/>
</dbReference>
<dbReference type="GO" id="GO:0005543">
    <property type="term" value="F:phospholipid binding"/>
    <property type="evidence" value="ECO:0007669"/>
    <property type="project" value="TreeGrafter"/>
</dbReference>
<protein>
    <submittedName>
        <fullName evidence="3">ABC-type transporter Mla subunit MlaD</fullName>
    </submittedName>
</protein>
<dbReference type="PROSITE" id="PS00191">
    <property type="entry name" value="CYTOCHROME_B5_1"/>
    <property type="match status" value="1"/>
</dbReference>
<dbReference type="Pfam" id="PF02470">
    <property type="entry name" value="MlaD"/>
    <property type="match status" value="1"/>
</dbReference>
<sequence>MSRSHAPRPALTDLRETLIGALVLGVLAVALALNAADRGREDRADGYTLTASFQRTDGIAIGAPVRMAGVRIGEVAGQALAGGFRAELSLRLDTGVEIPMDSAAVIETDGLLGPKYVEIHPGGEEDMLKPGGRFEYVQDAMVLEDLLARIVEQARQKALERAGAPAAAPDGNDGDGDDALLAPGGLVPSLRDLLNNRTEEGDKALEHLPDTTPNGVLPPPDPLPGKPGFGTAPGQPPAQPPATGPGAKGQTSGLMSAPSTGPA</sequence>
<feature type="compositionally biased region" description="Low complexity" evidence="1">
    <location>
        <begin position="162"/>
        <end position="171"/>
    </location>
</feature>
<feature type="compositionally biased region" description="Pro residues" evidence="1">
    <location>
        <begin position="234"/>
        <end position="243"/>
    </location>
</feature>
<dbReference type="GO" id="GO:0020037">
    <property type="term" value="F:heme binding"/>
    <property type="evidence" value="ECO:0007669"/>
    <property type="project" value="InterPro"/>
</dbReference>
<evidence type="ECO:0000259" key="2">
    <source>
        <dbReference type="Pfam" id="PF02470"/>
    </source>
</evidence>
<dbReference type="AlphaFoldDB" id="A0A7W9ZC17"/>
<dbReference type="PANTHER" id="PTHR33371">
    <property type="entry name" value="INTERMEMBRANE PHOSPHOLIPID TRANSPORT SYSTEM BINDING PROTEIN MLAD-RELATED"/>
    <property type="match status" value="1"/>
</dbReference>
<dbReference type="Proteomes" id="UP000544872">
    <property type="component" value="Unassembled WGS sequence"/>
</dbReference>
<gene>
    <name evidence="3" type="ORF">FHS48_000087</name>
</gene>
<dbReference type="InterPro" id="IPR003399">
    <property type="entry name" value="Mce/MlaD"/>
</dbReference>
<feature type="domain" description="Mce/MlaD" evidence="2">
    <location>
        <begin position="45"/>
        <end position="122"/>
    </location>
</feature>
<accession>A0A7W9ZC17</accession>
<feature type="compositionally biased region" description="Polar residues" evidence="1">
    <location>
        <begin position="252"/>
        <end position="263"/>
    </location>
</feature>
<reference evidence="3 4" key="1">
    <citation type="submission" date="2020-08" db="EMBL/GenBank/DDBJ databases">
        <title>Genomic Encyclopedia of Type Strains, Phase IV (KMG-IV): sequencing the most valuable type-strain genomes for metagenomic binning, comparative biology and taxonomic classification.</title>
        <authorList>
            <person name="Goeker M."/>
        </authorList>
    </citation>
    <scope>NUCLEOTIDE SEQUENCE [LARGE SCALE GENOMIC DNA]</scope>
    <source>
        <strain evidence="3 4">DSM 11590</strain>
    </source>
</reference>
<organism evidence="3 4">
    <name type="scientific">Novispirillum itersonii</name>
    <name type="common">Aquaspirillum itersonii</name>
    <dbReference type="NCBI Taxonomy" id="189"/>
    <lineage>
        <taxon>Bacteria</taxon>
        <taxon>Pseudomonadati</taxon>
        <taxon>Pseudomonadota</taxon>
        <taxon>Alphaproteobacteria</taxon>
        <taxon>Rhodospirillales</taxon>
        <taxon>Novispirillaceae</taxon>
        <taxon>Novispirillum</taxon>
    </lineage>
</organism>
<keyword evidence="4" id="KW-1185">Reference proteome</keyword>
<feature type="region of interest" description="Disordered" evidence="1">
    <location>
        <begin position="161"/>
        <end position="184"/>
    </location>
</feature>
<feature type="region of interest" description="Disordered" evidence="1">
    <location>
        <begin position="204"/>
        <end position="263"/>
    </location>
</feature>
<dbReference type="InterPro" id="IPR018506">
    <property type="entry name" value="Cyt_B5_heme-BS"/>
</dbReference>
<evidence type="ECO:0000256" key="1">
    <source>
        <dbReference type="SAM" id="MobiDB-lite"/>
    </source>
</evidence>
<evidence type="ECO:0000313" key="4">
    <source>
        <dbReference type="Proteomes" id="UP000544872"/>
    </source>
</evidence>
<proteinExistence type="predicted"/>
<dbReference type="EMBL" id="JACIIX010000001">
    <property type="protein sequence ID" value="MBB6208706.1"/>
    <property type="molecule type" value="Genomic_DNA"/>
</dbReference>
<dbReference type="InterPro" id="IPR052336">
    <property type="entry name" value="MlaD_Phospholipid_Transporter"/>
</dbReference>
<comment type="caution">
    <text evidence="3">The sequence shown here is derived from an EMBL/GenBank/DDBJ whole genome shotgun (WGS) entry which is preliminary data.</text>
</comment>
<evidence type="ECO:0000313" key="3">
    <source>
        <dbReference type="EMBL" id="MBB6208706.1"/>
    </source>
</evidence>
<dbReference type="PANTHER" id="PTHR33371:SF4">
    <property type="entry name" value="INTERMEMBRANE PHOSPHOLIPID TRANSPORT SYSTEM BINDING PROTEIN MLAD"/>
    <property type="match status" value="1"/>
</dbReference>
<dbReference type="GO" id="GO:0005548">
    <property type="term" value="F:phospholipid transporter activity"/>
    <property type="evidence" value="ECO:0007669"/>
    <property type="project" value="TreeGrafter"/>
</dbReference>
<feature type="compositionally biased region" description="Pro residues" evidence="1">
    <location>
        <begin position="216"/>
        <end position="225"/>
    </location>
</feature>
<name>A0A7W9ZC17_NOVIT</name>